<dbReference type="HOGENOM" id="CLU_059802_0_0_1"/>
<dbReference type="RefSeq" id="XP_002129719.1">
    <property type="nucleotide sequence ID" value="XM_002129683.4"/>
</dbReference>
<evidence type="ECO:0000256" key="2">
    <source>
        <dbReference type="ARBA" id="ARBA00009823"/>
    </source>
</evidence>
<dbReference type="Pfam" id="PF09468">
    <property type="entry name" value="RNase_H2-Ydr279"/>
    <property type="match status" value="1"/>
</dbReference>
<sequence>MQENIISANSSKVFVLPEKCMSNGRKCSIITLLHPRTQEKTKFLISSDENKTELFELNQYTDEFSSWFINNETVKSDGTVYIVTPMDPLFMCLPSLCANAREKFVPLDQIFSTENGEEVLGKVFEHSALNVKQLDNVCDSKSCVDLLAYRYNETKTLEWLKVKVERTVDALKSADLFIGDTEGDAYTRYAYGLICENIHADLAKKLATHLKIPERIEKRKSSGNQPSAKKVKTEASEDYSKLVKSPTNSENKNLTRAQKALKKVDKSGMKNISSFFGAKPKKK</sequence>
<accession>F6WCS0</accession>
<feature type="domain" description="Ribonuclease H2 subunit B wHTH" evidence="9">
    <location>
        <begin position="90"/>
        <end position="171"/>
    </location>
</feature>
<evidence type="ECO:0000256" key="4">
    <source>
        <dbReference type="ARBA" id="ARBA00019062"/>
    </source>
</evidence>
<dbReference type="CDD" id="cd09270">
    <property type="entry name" value="RNase_H2-B"/>
    <property type="match status" value="1"/>
</dbReference>
<dbReference type="InterPro" id="IPR041195">
    <property type="entry name" value="Rnh202_N"/>
</dbReference>
<name>F6WCS0_CIOIN</name>
<dbReference type="STRING" id="7719.ENSCINP00000005790"/>
<keyword evidence="12" id="KW-1185">Reference proteome</keyword>
<gene>
    <name evidence="11" type="primary">LOC100182593</name>
</gene>
<dbReference type="GeneTree" id="ENSGT00390000011439"/>
<dbReference type="InParanoid" id="F6WCS0"/>
<accession>A0A1W2WLK1</accession>
<dbReference type="Gene3D" id="1.10.20.120">
    <property type="match status" value="1"/>
</dbReference>
<proteinExistence type="inferred from homology"/>
<dbReference type="Ensembl" id="ENSCINT00000005790.3">
    <property type="protein sequence ID" value="ENSCINP00000005790.3"/>
    <property type="gene ID" value="ENSCING00000016454.2"/>
</dbReference>
<feature type="compositionally biased region" description="Polar residues" evidence="8">
    <location>
        <begin position="245"/>
        <end position="256"/>
    </location>
</feature>
<dbReference type="AlphaFoldDB" id="F6WCS0"/>
<reference evidence="12" key="1">
    <citation type="journal article" date="2002" name="Science">
        <title>The draft genome of Ciona intestinalis: insights into chordate and vertebrate origins.</title>
        <authorList>
            <person name="Dehal P."/>
            <person name="Satou Y."/>
            <person name="Campbell R.K."/>
            <person name="Chapman J."/>
            <person name="Degnan B."/>
            <person name="De Tomaso A."/>
            <person name="Davidson B."/>
            <person name="Di Gregorio A."/>
            <person name="Gelpke M."/>
            <person name="Goodstein D.M."/>
            <person name="Harafuji N."/>
            <person name="Hastings K.E."/>
            <person name="Ho I."/>
            <person name="Hotta K."/>
            <person name="Huang W."/>
            <person name="Kawashima T."/>
            <person name="Lemaire P."/>
            <person name="Martinez D."/>
            <person name="Meinertzhagen I.A."/>
            <person name="Necula S."/>
            <person name="Nonaka M."/>
            <person name="Putnam N."/>
            <person name="Rash S."/>
            <person name="Saiga H."/>
            <person name="Satake M."/>
            <person name="Terry A."/>
            <person name="Yamada L."/>
            <person name="Wang H.G."/>
            <person name="Awazu S."/>
            <person name="Azumi K."/>
            <person name="Boore J."/>
            <person name="Branno M."/>
            <person name="Chin-Bow S."/>
            <person name="DeSantis R."/>
            <person name="Doyle S."/>
            <person name="Francino P."/>
            <person name="Keys D.N."/>
            <person name="Haga S."/>
            <person name="Hayashi H."/>
            <person name="Hino K."/>
            <person name="Imai K.S."/>
            <person name="Inaba K."/>
            <person name="Kano S."/>
            <person name="Kobayashi K."/>
            <person name="Kobayashi M."/>
            <person name="Lee B.I."/>
            <person name="Makabe K.W."/>
            <person name="Manohar C."/>
            <person name="Matassi G."/>
            <person name="Medina M."/>
            <person name="Mochizuki Y."/>
            <person name="Mount S."/>
            <person name="Morishita T."/>
            <person name="Miura S."/>
            <person name="Nakayama A."/>
            <person name="Nishizaka S."/>
            <person name="Nomoto H."/>
            <person name="Ohta F."/>
            <person name="Oishi K."/>
            <person name="Rigoutsos I."/>
            <person name="Sano M."/>
            <person name="Sasaki A."/>
            <person name="Sasakura Y."/>
            <person name="Shoguchi E."/>
            <person name="Shin-i T."/>
            <person name="Spagnuolo A."/>
            <person name="Stainier D."/>
            <person name="Suzuki M.M."/>
            <person name="Tassy O."/>
            <person name="Takatori N."/>
            <person name="Tokuoka M."/>
            <person name="Yagi K."/>
            <person name="Yoshizaki F."/>
            <person name="Wada S."/>
            <person name="Zhang C."/>
            <person name="Hyatt P.D."/>
            <person name="Larimer F."/>
            <person name="Detter C."/>
            <person name="Doggett N."/>
            <person name="Glavina T."/>
            <person name="Hawkins T."/>
            <person name="Richardson P."/>
            <person name="Lucas S."/>
            <person name="Kohara Y."/>
            <person name="Levine M."/>
            <person name="Satoh N."/>
            <person name="Rokhsar D.S."/>
        </authorList>
    </citation>
    <scope>NUCLEOTIDE SEQUENCE [LARGE SCALE GENOMIC DNA]</scope>
</reference>
<comment type="similarity">
    <text evidence="2">Belongs to the RNase H2 subunit B family.</text>
</comment>
<evidence type="ECO:0000259" key="10">
    <source>
        <dbReference type="Pfam" id="PF17745"/>
    </source>
</evidence>
<evidence type="ECO:0000256" key="1">
    <source>
        <dbReference type="ARBA" id="ARBA00004123"/>
    </source>
</evidence>
<evidence type="ECO:0000259" key="9">
    <source>
        <dbReference type="Pfam" id="PF09468"/>
    </source>
</evidence>
<dbReference type="OrthoDB" id="29098at2759"/>
<evidence type="ECO:0000256" key="6">
    <source>
        <dbReference type="ARBA" id="ARBA00024778"/>
    </source>
</evidence>
<dbReference type="GO" id="GO:0005654">
    <property type="term" value="C:nucleoplasm"/>
    <property type="evidence" value="ECO:0000318"/>
    <property type="project" value="GO_Central"/>
</dbReference>
<feature type="compositionally biased region" description="Basic and acidic residues" evidence="8">
    <location>
        <begin position="231"/>
        <end position="241"/>
    </location>
</feature>
<evidence type="ECO:0000256" key="3">
    <source>
        <dbReference type="ARBA" id="ARBA00011277"/>
    </source>
</evidence>
<dbReference type="Proteomes" id="UP000008144">
    <property type="component" value="Unassembled WGS sequence"/>
</dbReference>
<dbReference type="GO" id="GO:0006401">
    <property type="term" value="P:RNA catabolic process"/>
    <property type="evidence" value="ECO:0000318"/>
    <property type="project" value="GO_Central"/>
</dbReference>
<dbReference type="KEGG" id="cin:100182593"/>
<dbReference type="Gene3D" id="2.20.25.530">
    <property type="match status" value="1"/>
</dbReference>
<evidence type="ECO:0000256" key="8">
    <source>
        <dbReference type="SAM" id="MobiDB-lite"/>
    </source>
</evidence>
<feature type="region of interest" description="Disordered" evidence="8">
    <location>
        <begin position="217"/>
        <end position="266"/>
    </location>
</feature>
<comment type="subunit">
    <text evidence="3">The RNase H2 complex is a heterotrimer composed of the catalytic subunit RNASEH2A and the non-catalytic subunits RNASEH2B and RNASEH2C.</text>
</comment>
<dbReference type="GeneID" id="100182593"/>
<evidence type="ECO:0000256" key="7">
    <source>
        <dbReference type="ARBA" id="ARBA00033464"/>
    </source>
</evidence>
<evidence type="ECO:0000313" key="11">
    <source>
        <dbReference type="Ensembl" id="ENSCINP00000005790.3"/>
    </source>
</evidence>
<dbReference type="InterPro" id="IPR019024">
    <property type="entry name" value="RNase_H2_suB_wHTH"/>
</dbReference>
<dbReference type="GO" id="GO:0032299">
    <property type="term" value="C:ribonuclease H2 complex"/>
    <property type="evidence" value="ECO:0000318"/>
    <property type="project" value="GO_Central"/>
</dbReference>
<comment type="function">
    <text evidence="6">Non catalytic subunit of RNase H2, an endonuclease that specifically degrades the RNA of RNA:DNA hybrids. Participates in DNA replication, possibly by mediating the removal of lagging-strand Okazaki fragment RNA primers during DNA replication. Mediates the excision of single ribonucleotides from DNA:RNA duplexes.</text>
</comment>
<protein>
    <recommendedName>
        <fullName evidence="4">Ribonuclease H2 subunit B</fullName>
    </recommendedName>
    <alternativeName>
        <fullName evidence="7">Ribonuclease HI subunit B</fullName>
    </alternativeName>
</protein>
<evidence type="ECO:0000256" key="5">
    <source>
        <dbReference type="ARBA" id="ARBA00023242"/>
    </source>
</evidence>
<organism evidence="11 12">
    <name type="scientific">Ciona intestinalis</name>
    <name type="common">Transparent sea squirt</name>
    <name type="synonym">Ascidia intestinalis</name>
    <dbReference type="NCBI Taxonomy" id="7719"/>
    <lineage>
        <taxon>Eukaryota</taxon>
        <taxon>Metazoa</taxon>
        <taxon>Chordata</taxon>
        <taxon>Tunicata</taxon>
        <taxon>Ascidiacea</taxon>
        <taxon>Phlebobranchia</taxon>
        <taxon>Cionidae</taxon>
        <taxon>Ciona</taxon>
    </lineage>
</organism>
<dbReference type="PANTHER" id="PTHR13383">
    <property type="entry name" value="RIBONUCLEASE H2 SUBUNIT B"/>
    <property type="match status" value="1"/>
</dbReference>
<reference evidence="11" key="3">
    <citation type="submission" date="2025-09" db="UniProtKB">
        <authorList>
            <consortium name="Ensembl"/>
        </authorList>
    </citation>
    <scope>IDENTIFICATION</scope>
</reference>
<reference evidence="11" key="2">
    <citation type="submission" date="2025-08" db="UniProtKB">
        <authorList>
            <consortium name="Ensembl"/>
        </authorList>
    </citation>
    <scope>IDENTIFICATION</scope>
</reference>
<dbReference type="Pfam" id="PF17745">
    <property type="entry name" value="Ydr279_N"/>
    <property type="match status" value="1"/>
</dbReference>
<dbReference type="FunCoup" id="F6WCS0">
    <property type="interactions" value="50"/>
</dbReference>
<feature type="domain" description="Rnh202 triple barrel" evidence="10">
    <location>
        <begin position="15"/>
        <end position="87"/>
    </location>
</feature>
<dbReference type="FunFam" id="1.10.20.120:FF:000002">
    <property type="entry name" value="Ribonuclease H2 subunit B"/>
    <property type="match status" value="1"/>
</dbReference>
<dbReference type="OMA" id="AQWVLIA"/>
<keyword evidence="5" id="KW-0539">Nucleus</keyword>
<dbReference type="InterPro" id="IPR040456">
    <property type="entry name" value="RNase_H2_suB"/>
</dbReference>
<comment type="subcellular location">
    <subcellularLocation>
        <location evidence="1">Nucleus</location>
    </subcellularLocation>
</comment>
<evidence type="ECO:0000313" key="12">
    <source>
        <dbReference type="Proteomes" id="UP000008144"/>
    </source>
</evidence>
<dbReference type="PANTHER" id="PTHR13383:SF11">
    <property type="entry name" value="RIBONUCLEASE H2 SUBUNIT B"/>
    <property type="match status" value="1"/>
</dbReference>